<keyword evidence="2" id="KW-1185">Reference proteome</keyword>
<gene>
    <name evidence="1" type="ORF">C942_02532</name>
</gene>
<protein>
    <submittedName>
        <fullName evidence="1">Uncharacterized protein</fullName>
    </submittedName>
</protein>
<dbReference type="Proteomes" id="UP000011134">
    <property type="component" value="Unassembled WGS sequence"/>
</dbReference>
<accession>L8J6K2</accession>
<proteinExistence type="predicted"/>
<dbReference type="AlphaFoldDB" id="L8J6K2"/>
<dbReference type="EMBL" id="AMZO01000027">
    <property type="protein sequence ID" value="ELR64401.1"/>
    <property type="molecule type" value="Genomic_DNA"/>
</dbReference>
<evidence type="ECO:0000313" key="2">
    <source>
        <dbReference type="Proteomes" id="UP000011134"/>
    </source>
</evidence>
<name>L8J6K2_9GAMM</name>
<comment type="caution">
    <text evidence="1">The sequence shown here is derived from an EMBL/GenBank/DDBJ whole genome shotgun (WGS) entry which is preliminary data.</text>
</comment>
<sequence>MKIESVISEMSADEKSQLLGERYPKARFSERSGVSKDSVRRYWDEIETMLKEGV</sequence>
<organism evidence="1 2">
    <name type="scientific">Photobacterium marinum</name>
    <dbReference type="NCBI Taxonomy" id="1056511"/>
    <lineage>
        <taxon>Bacteria</taxon>
        <taxon>Pseudomonadati</taxon>
        <taxon>Pseudomonadota</taxon>
        <taxon>Gammaproteobacteria</taxon>
        <taxon>Vibrionales</taxon>
        <taxon>Vibrionaceae</taxon>
        <taxon>Photobacterium</taxon>
    </lineage>
</organism>
<reference evidence="1 2" key="1">
    <citation type="submission" date="2012-12" db="EMBL/GenBank/DDBJ databases">
        <title>Genome Assembly of Photobacterium sp. AK15.</title>
        <authorList>
            <person name="Khatri I."/>
            <person name="Vaidya B."/>
            <person name="Srinivas T.N.R."/>
            <person name="Subramanian S."/>
            <person name="Pinnaka A."/>
        </authorList>
    </citation>
    <scope>NUCLEOTIDE SEQUENCE [LARGE SCALE GENOMIC DNA]</scope>
    <source>
        <strain evidence="1 2">AK15</strain>
    </source>
</reference>
<dbReference type="PATRIC" id="fig|1056511.3.peg.3605"/>
<evidence type="ECO:0000313" key="1">
    <source>
        <dbReference type="EMBL" id="ELR64401.1"/>
    </source>
</evidence>